<dbReference type="InterPro" id="IPR020904">
    <property type="entry name" value="Sc_DH/Rdtase_CS"/>
</dbReference>
<name>A0A402C638_RHOWR</name>
<dbReference type="Pfam" id="PF00106">
    <property type="entry name" value="adh_short"/>
    <property type="match status" value="1"/>
</dbReference>
<dbReference type="InterPro" id="IPR002347">
    <property type="entry name" value="SDR_fam"/>
</dbReference>
<dbReference type="PRINTS" id="PR00080">
    <property type="entry name" value="SDRFAMILY"/>
</dbReference>
<dbReference type="OrthoDB" id="5173603at2"/>
<comment type="caution">
    <text evidence="5">The sequence shown here is derived from an EMBL/GenBank/DDBJ whole genome shotgun (WGS) entry which is preliminary data.</text>
</comment>
<dbReference type="Gene3D" id="3.40.50.720">
    <property type="entry name" value="NAD(P)-binding Rossmann-like Domain"/>
    <property type="match status" value="1"/>
</dbReference>
<keyword evidence="2" id="KW-0560">Oxidoreductase</keyword>
<dbReference type="AlphaFoldDB" id="A0A402C638"/>
<keyword evidence="6" id="KW-1185">Reference proteome</keyword>
<dbReference type="Proteomes" id="UP000287519">
    <property type="component" value="Unassembled WGS sequence"/>
</dbReference>
<dbReference type="CDD" id="cd05233">
    <property type="entry name" value="SDR_c"/>
    <property type="match status" value="1"/>
</dbReference>
<dbReference type="PANTHER" id="PTHR24321">
    <property type="entry name" value="DEHYDROGENASES, SHORT CHAIN"/>
    <property type="match status" value="1"/>
</dbReference>
<keyword evidence="3" id="KW-0520">NAD</keyword>
<dbReference type="SUPFAM" id="SSF51735">
    <property type="entry name" value="NAD(P)-binding Rossmann-fold domains"/>
    <property type="match status" value="1"/>
</dbReference>
<protein>
    <submittedName>
        <fullName evidence="5">3-oxoacyl-[acyl-carrier protein] reductase</fullName>
    </submittedName>
</protein>
<dbReference type="FunFam" id="3.40.50.720:FF:000084">
    <property type="entry name" value="Short-chain dehydrogenase reductase"/>
    <property type="match status" value="1"/>
</dbReference>
<dbReference type="EMBL" id="BHYM01000023">
    <property type="protein sequence ID" value="GCE39028.1"/>
    <property type="molecule type" value="Genomic_DNA"/>
</dbReference>
<dbReference type="NCBIfam" id="TIGR03971">
    <property type="entry name" value="SDR_subfam_1"/>
    <property type="match status" value="1"/>
</dbReference>
<sequence>MGRVEGKVAFISGAARGQGRSHAVALAEEGADIIAFDVCAPVETAPYPMASEDDLQETVRLVEKAGGRILARKADVRDLDGLTEIVNEGVDQFGRLDIILANAGIVSQGLMSQMTATQWQEMIDINLTGVFNTVRAGMNQMIDAGNGGSILLTSSAAGLRSMDNIGHYVAAKHGVTGLAKALANELGKHNIRVNSLHPSNVRTDMLINEGNFRMFRPDLENPQLEDAIEAYGTIHLLDVPWIEPEDVSAAVLYLVSHEGRFITGAQFTIDAGFQAK</sequence>
<evidence type="ECO:0000256" key="1">
    <source>
        <dbReference type="ARBA" id="ARBA00006484"/>
    </source>
</evidence>
<evidence type="ECO:0000313" key="6">
    <source>
        <dbReference type="Proteomes" id="UP000287519"/>
    </source>
</evidence>
<accession>A0A402C638</accession>
<reference evidence="5 6" key="1">
    <citation type="submission" date="2018-11" db="EMBL/GenBank/DDBJ databases">
        <title>Microbial catabolism of amino acid.</title>
        <authorList>
            <person name="Hibi M."/>
            <person name="Ogawa J."/>
        </authorList>
    </citation>
    <scope>NUCLEOTIDE SEQUENCE [LARGE SCALE GENOMIC DNA]</scope>
    <source>
        <strain evidence="5 6">C31-06</strain>
    </source>
</reference>
<proteinExistence type="inferred from homology"/>
<organism evidence="5 6">
    <name type="scientific">Rhodococcus wratislaviensis</name>
    <name type="common">Tsukamurella wratislaviensis</name>
    <dbReference type="NCBI Taxonomy" id="44752"/>
    <lineage>
        <taxon>Bacteria</taxon>
        <taxon>Bacillati</taxon>
        <taxon>Actinomycetota</taxon>
        <taxon>Actinomycetes</taxon>
        <taxon>Mycobacteriales</taxon>
        <taxon>Nocardiaceae</taxon>
        <taxon>Rhodococcus</taxon>
    </lineage>
</organism>
<dbReference type="GO" id="GO:0016491">
    <property type="term" value="F:oxidoreductase activity"/>
    <property type="evidence" value="ECO:0007669"/>
    <property type="project" value="UniProtKB-KW"/>
</dbReference>
<gene>
    <name evidence="5" type="ORF">Rhow_002552</name>
</gene>
<dbReference type="NCBIfam" id="NF009467">
    <property type="entry name" value="PRK12826.1-3"/>
    <property type="match status" value="1"/>
</dbReference>
<evidence type="ECO:0000313" key="5">
    <source>
        <dbReference type="EMBL" id="GCE39028.1"/>
    </source>
</evidence>
<evidence type="ECO:0000256" key="3">
    <source>
        <dbReference type="ARBA" id="ARBA00023027"/>
    </source>
</evidence>
<evidence type="ECO:0000256" key="2">
    <source>
        <dbReference type="ARBA" id="ARBA00023002"/>
    </source>
</evidence>
<dbReference type="InterPro" id="IPR023985">
    <property type="entry name" value="SDR_subfam_1"/>
</dbReference>
<dbReference type="InterPro" id="IPR036291">
    <property type="entry name" value="NAD(P)-bd_dom_sf"/>
</dbReference>
<dbReference type="RefSeq" id="WP_124391495.1">
    <property type="nucleotide sequence ID" value="NZ_BHYM01000023.1"/>
</dbReference>
<dbReference type="PANTHER" id="PTHR24321:SF8">
    <property type="entry name" value="ESTRADIOL 17-BETA-DEHYDROGENASE 8-RELATED"/>
    <property type="match status" value="1"/>
</dbReference>
<comment type="similarity">
    <text evidence="1 4">Belongs to the short-chain dehydrogenases/reductases (SDR) family.</text>
</comment>
<evidence type="ECO:0000256" key="4">
    <source>
        <dbReference type="RuleBase" id="RU000363"/>
    </source>
</evidence>
<dbReference type="PROSITE" id="PS00061">
    <property type="entry name" value="ADH_SHORT"/>
    <property type="match status" value="1"/>
</dbReference>
<dbReference type="PRINTS" id="PR00081">
    <property type="entry name" value="GDHRDH"/>
</dbReference>